<dbReference type="PANTHER" id="PTHR32481:SF7">
    <property type="entry name" value="AMINOPEPTIDASE YHFE-RELATED"/>
    <property type="match status" value="1"/>
</dbReference>
<dbReference type="GO" id="GO:0004177">
    <property type="term" value="F:aminopeptidase activity"/>
    <property type="evidence" value="ECO:0007669"/>
    <property type="project" value="UniProtKB-UniRule"/>
</dbReference>
<dbReference type="EMBL" id="CADCWL010000011">
    <property type="protein sequence ID" value="CAA9545268.1"/>
    <property type="molecule type" value="Genomic_DNA"/>
</dbReference>
<dbReference type="Gene3D" id="3.40.630.10">
    <property type="entry name" value="Zn peptidases"/>
    <property type="match status" value="1"/>
</dbReference>
<dbReference type="InterPro" id="IPR051464">
    <property type="entry name" value="Peptidase_M42_aminopept"/>
</dbReference>
<keyword evidence="3" id="KW-0645">Protease</keyword>
<evidence type="ECO:0000256" key="4">
    <source>
        <dbReference type="ARBA" id="ARBA00022723"/>
    </source>
</evidence>
<dbReference type="Gene3D" id="2.40.30.40">
    <property type="entry name" value="Peptidase M42, domain 2"/>
    <property type="match status" value="1"/>
</dbReference>
<evidence type="ECO:0000256" key="7">
    <source>
        <dbReference type="PIRSR" id="PIRSR001123-1"/>
    </source>
</evidence>
<dbReference type="InterPro" id="IPR023367">
    <property type="entry name" value="Peptidase_M42_dom2"/>
</dbReference>
<feature type="binding site" evidence="8">
    <location>
        <position position="232"/>
    </location>
    <ligand>
        <name>Zn(2+)</name>
        <dbReference type="ChEBI" id="CHEBI:29105"/>
        <label>2</label>
    </ligand>
</feature>
<keyword evidence="4 8" id="KW-0479">Metal-binding</keyword>
<dbReference type="PANTHER" id="PTHR32481">
    <property type="entry name" value="AMINOPEPTIDASE"/>
    <property type="match status" value="1"/>
</dbReference>
<dbReference type="GO" id="GO:0046872">
    <property type="term" value="F:metal ion binding"/>
    <property type="evidence" value="ECO:0007669"/>
    <property type="project" value="UniProtKB-UniRule"/>
</dbReference>
<evidence type="ECO:0000313" key="9">
    <source>
        <dbReference type="EMBL" id="CAA9545268.1"/>
    </source>
</evidence>
<feature type="binding site" evidence="8">
    <location>
        <position position="197"/>
    </location>
    <ligand>
        <name>Zn(2+)</name>
        <dbReference type="ChEBI" id="CHEBI:29105"/>
        <label>2</label>
    </ligand>
</feature>
<feature type="active site" description="Proton acceptor" evidence="7">
    <location>
        <position position="231"/>
    </location>
</feature>
<sequence length="359" mass="37915">MPQQGADVNGQRLLETTAALCRIPSPTGFTRAATDFVASRFDALGLEVRRTIKGSLVVELPGGDRGAGHRTLSAHIDTLGAMVKEIKPNGRLKLIRIGGYDWATIEGEYCTVHTAPGTAGPSGITGTILTTKASFHIHAQALVDLRRDGDSLEVRLDAAVRTAEEVKALGVAVGDFVSFDPRTVLTEDGFLKSRHLDDKAAVAILLEVACAVVEGGAPLTAPTHLYVSTFEEVGHGSSAGLPVGTTELVAIDMAAVGDGQTSDEFAVTVCVKDSSGPYDHGLSRHLVDIAVEHGIDCRVDIYPTYASDVSQALRAGYDVRGALVGPGVDASHSFERLHRRSLEETTRLLLAYLGSPPGR</sequence>
<dbReference type="Pfam" id="PF05343">
    <property type="entry name" value="Peptidase_M42"/>
    <property type="match status" value="1"/>
</dbReference>
<comment type="cofactor">
    <cofactor evidence="8">
        <name>a divalent metal cation</name>
        <dbReference type="ChEBI" id="CHEBI:60240"/>
    </cofactor>
    <text evidence="8">Binds 2 divalent metal cations per subunit.</text>
</comment>
<organism evidence="9">
    <name type="scientific">uncultured Thermomicrobiales bacterium</name>
    <dbReference type="NCBI Taxonomy" id="1645740"/>
    <lineage>
        <taxon>Bacteria</taxon>
        <taxon>Pseudomonadati</taxon>
        <taxon>Thermomicrobiota</taxon>
        <taxon>Thermomicrobia</taxon>
        <taxon>Thermomicrobiales</taxon>
        <taxon>environmental samples</taxon>
    </lineage>
</organism>
<feature type="binding site" evidence="8">
    <location>
        <position position="332"/>
    </location>
    <ligand>
        <name>Zn(2+)</name>
        <dbReference type="ChEBI" id="CHEBI:29105"/>
        <label>2</label>
    </ligand>
</feature>
<gene>
    <name evidence="9" type="ORF">AVDCRST_MAG19-407</name>
</gene>
<evidence type="ECO:0000256" key="3">
    <source>
        <dbReference type="ARBA" id="ARBA00022670"/>
    </source>
</evidence>
<dbReference type="EC" id="3.4.11.-" evidence="9"/>
<dbReference type="PIRSF" id="PIRSF001123">
    <property type="entry name" value="PepA_GA"/>
    <property type="match status" value="1"/>
</dbReference>
<evidence type="ECO:0000256" key="1">
    <source>
        <dbReference type="ARBA" id="ARBA00006272"/>
    </source>
</evidence>
<dbReference type="SUPFAM" id="SSF101821">
    <property type="entry name" value="Aminopeptidase/glucanase lid domain"/>
    <property type="match status" value="1"/>
</dbReference>
<dbReference type="SUPFAM" id="SSF53187">
    <property type="entry name" value="Zn-dependent exopeptidases"/>
    <property type="match status" value="1"/>
</dbReference>
<feature type="binding site" evidence="8">
    <location>
        <position position="252"/>
    </location>
    <ligand>
        <name>Zn(2+)</name>
        <dbReference type="ChEBI" id="CHEBI:29105"/>
        <label>1</label>
    </ligand>
</feature>
<dbReference type="GO" id="GO:0006508">
    <property type="term" value="P:proteolysis"/>
    <property type="evidence" value="ECO:0007669"/>
    <property type="project" value="UniProtKB-KW"/>
</dbReference>
<reference evidence="9" key="1">
    <citation type="submission" date="2020-02" db="EMBL/GenBank/DDBJ databases">
        <authorList>
            <person name="Meier V. D."/>
        </authorList>
    </citation>
    <scope>NUCLEOTIDE SEQUENCE</scope>
    <source>
        <strain evidence="9">AVDCRST_MAG19</strain>
    </source>
</reference>
<evidence type="ECO:0000256" key="5">
    <source>
        <dbReference type="ARBA" id="ARBA00022801"/>
    </source>
</evidence>
<comment type="similarity">
    <text evidence="1 6">Belongs to the peptidase M42 family.</text>
</comment>
<evidence type="ECO:0000256" key="2">
    <source>
        <dbReference type="ARBA" id="ARBA00022438"/>
    </source>
</evidence>
<keyword evidence="2 9" id="KW-0031">Aminopeptidase</keyword>
<proteinExistence type="inferred from homology"/>
<feature type="binding site" evidence="8">
    <location>
        <position position="75"/>
    </location>
    <ligand>
        <name>Zn(2+)</name>
        <dbReference type="ChEBI" id="CHEBI:29105"/>
        <label>1</label>
    </ligand>
</feature>
<dbReference type="InterPro" id="IPR008007">
    <property type="entry name" value="Peptidase_M42"/>
</dbReference>
<keyword evidence="5 9" id="KW-0378">Hydrolase</keyword>
<accession>A0A6J4UA85</accession>
<feature type="binding site" evidence="8">
    <location>
        <position position="197"/>
    </location>
    <ligand>
        <name>Zn(2+)</name>
        <dbReference type="ChEBI" id="CHEBI:29105"/>
        <label>1</label>
    </ligand>
</feature>
<evidence type="ECO:0000256" key="6">
    <source>
        <dbReference type="PIRNR" id="PIRNR001123"/>
    </source>
</evidence>
<protein>
    <submittedName>
        <fullName evidence="9">Deblocking aminopeptidase</fullName>
        <ecNumber evidence="9">3.4.11.-</ecNumber>
    </submittedName>
</protein>
<dbReference type="AlphaFoldDB" id="A0A6J4UA85"/>
<name>A0A6J4UA85_9BACT</name>
<dbReference type="CDD" id="cd05657">
    <property type="entry name" value="M42_glucanase_like"/>
    <property type="match status" value="1"/>
</dbReference>
<evidence type="ECO:0000256" key="8">
    <source>
        <dbReference type="PIRSR" id="PIRSR001123-2"/>
    </source>
</evidence>